<sequence>MQQWFYGVYYYLYFATDANYICIASTSDIMQFINMGKKHKKSASYNRWKSPAYRKHKKRHNHLGKEQEYQYSRLYQQQTYDTALTSMMPTTGMIMNVPLLNNSALMASTGVSGDGCGVTVDQLSLSNNTNFAMPQREDNHTIEQQQNLLASLSSNMLLQTTSSAPTNPSSGGSIPLLANTNQITNVYTPYQHQHLQKELQQQQQPQSANGDSLSDLSYPFVIDDALFGDLTLFGLQGAEINQSLYSMDNDVTAYTGKGIDPSLLFANTSMDQTAMNSLFSDSADGVLSGIEAADGMIIQFGNQQKQHTGRPSSSASAAAMYLDSKAKTHL</sequence>
<feature type="region of interest" description="Disordered" evidence="1">
    <location>
        <begin position="191"/>
        <end position="212"/>
    </location>
</feature>
<name>A0AAD5K0G1_9FUNG</name>
<protein>
    <submittedName>
        <fullName evidence="2">Uncharacterized protein</fullName>
    </submittedName>
</protein>
<dbReference type="EMBL" id="JAIXMP010000013">
    <property type="protein sequence ID" value="KAI9263301.1"/>
    <property type="molecule type" value="Genomic_DNA"/>
</dbReference>
<reference evidence="2" key="1">
    <citation type="journal article" date="2022" name="IScience">
        <title>Evolution of zygomycete secretomes and the origins of terrestrial fungal ecologies.</title>
        <authorList>
            <person name="Chang Y."/>
            <person name="Wang Y."/>
            <person name="Mondo S."/>
            <person name="Ahrendt S."/>
            <person name="Andreopoulos W."/>
            <person name="Barry K."/>
            <person name="Beard J."/>
            <person name="Benny G.L."/>
            <person name="Blankenship S."/>
            <person name="Bonito G."/>
            <person name="Cuomo C."/>
            <person name="Desiro A."/>
            <person name="Gervers K.A."/>
            <person name="Hundley H."/>
            <person name="Kuo A."/>
            <person name="LaButti K."/>
            <person name="Lang B.F."/>
            <person name="Lipzen A."/>
            <person name="O'Donnell K."/>
            <person name="Pangilinan J."/>
            <person name="Reynolds N."/>
            <person name="Sandor L."/>
            <person name="Smith M.E."/>
            <person name="Tsang A."/>
            <person name="Grigoriev I.V."/>
            <person name="Stajich J.E."/>
            <person name="Spatafora J.W."/>
        </authorList>
    </citation>
    <scope>NUCLEOTIDE SEQUENCE</scope>
    <source>
        <strain evidence="2">RSA 2281</strain>
    </source>
</reference>
<evidence type="ECO:0000313" key="3">
    <source>
        <dbReference type="Proteomes" id="UP001209540"/>
    </source>
</evidence>
<proteinExistence type="predicted"/>
<evidence type="ECO:0000256" key="1">
    <source>
        <dbReference type="SAM" id="MobiDB-lite"/>
    </source>
</evidence>
<dbReference type="AlphaFoldDB" id="A0AAD5K0G1"/>
<keyword evidence="3" id="KW-1185">Reference proteome</keyword>
<accession>A0AAD5K0G1</accession>
<dbReference type="Proteomes" id="UP001209540">
    <property type="component" value="Unassembled WGS sequence"/>
</dbReference>
<comment type="caution">
    <text evidence="2">The sequence shown here is derived from an EMBL/GenBank/DDBJ whole genome shotgun (WGS) entry which is preliminary data.</text>
</comment>
<evidence type="ECO:0000313" key="2">
    <source>
        <dbReference type="EMBL" id="KAI9263301.1"/>
    </source>
</evidence>
<reference evidence="2" key="2">
    <citation type="submission" date="2023-02" db="EMBL/GenBank/DDBJ databases">
        <authorList>
            <consortium name="DOE Joint Genome Institute"/>
            <person name="Mondo S.J."/>
            <person name="Chang Y."/>
            <person name="Wang Y."/>
            <person name="Ahrendt S."/>
            <person name="Andreopoulos W."/>
            <person name="Barry K."/>
            <person name="Beard J."/>
            <person name="Benny G.L."/>
            <person name="Blankenship S."/>
            <person name="Bonito G."/>
            <person name="Cuomo C."/>
            <person name="Desiro A."/>
            <person name="Gervers K.A."/>
            <person name="Hundley H."/>
            <person name="Kuo A."/>
            <person name="LaButti K."/>
            <person name="Lang B.F."/>
            <person name="Lipzen A."/>
            <person name="O'Donnell K."/>
            <person name="Pangilinan J."/>
            <person name="Reynolds N."/>
            <person name="Sandor L."/>
            <person name="Smith M.W."/>
            <person name="Tsang A."/>
            <person name="Grigoriev I.V."/>
            <person name="Stajich J.E."/>
            <person name="Spatafora J.W."/>
        </authorList>
    </citation>
    <scope>NUCLEOTIDE SEQUENCE</scope>
    <source>
        <strain evidence="2">RSA 2281</strain>
    </source>
</reference>
<organism evidence="2 3">
    <name type="scientific">Phascolomyces articulosus</name>
    <dbReference type="NCBI Taxonomy" id="60185"/>
    <lineage>
        <taxon>Eukaryota</taxon>
        <taxon>Fungi</taxon>
        <taxon>Fungi incertae sedis</taxon>
        <taxon>Mucoromycota</taxon>
        <taxon>Mucoromycotina</taxon>
        <taxon>Mucoromycetes</taxon>
        <taxon>Mucorales</taxon>
        <taxon>Lichtheimiaceae</taxon>
        <taxon>Phascolomyces</taxon>
    </lineage>
</organism>
<gene>
    <name evidence="2" type="ORF">BDA99DRAFT_581021</name>
</gene>